<dbReference type="EMBL" id="SDHX01000001">
    <property type="protein sequence ID" value="RXK56218.1"/>
    <property type="molecule type" value="Genomic_DNA"/>
</dbReference>
<feature type="transmembrane region" description="Helical" evidence="7">
    <location>
        <begin position="297"/>
        <end position="320"/>
    </location>
</feature>
<keyword evidence="6 7" id="KW-0472">Membrane</keyword>
<dbReference type="InterPro" id="IPR027417">
    <property type="entry name" value="P-loop_NTPase"/>
</dbReference>
<evidence type="ECO:0000256" key="1">
    <source>
        <dbReference type="ARBA" id="ARBA00004651"/>
    </source>
</evidence>
<feature type="domain" description="ABC transmembrane type-1" evidence="9">
    <location>
        <begin position="46"/>
        <end position="324"/>
    </location>
</feature>
<dbReference type="Gene3D" id="3.40.50.300">
    <property type="entry name" value="P-loop containing nucleotide triphosphate hydrolases"/>
    <property type="match status" value="1"/>
</dbReference>
<dbReference type="PROSITE" id="PS00211">
    <property type="entry name" value="ABC_TRANSPORTER_1"/>
    <property type="match status" value="1"/>
</dbReference>
<protein>
    <submittedName>
        <fullName evidence="10">ABC transporter ATP-binding protein</fullName>
    </submittedName>
</protein>
<evidence type="ECO:0000313" key="10">
    <source>
        <dbReference type="EMBL" id="RXK56218.1"/>
    </source>
</evidence>
<reference evidence="10 11" key="1">
    <citation type="submission" date="2019-01" db="EMBL/GenBank/DDBJ databases">
        <title>Lacunisphaera sp. strain TWA-58.</title>
        <authorList>
            <person name="Chen W.-M."/>
        </authorList>
    </citation>
    <scope>NUCLEOTIDE SEQUENCE [LARGE SCALE GENOMIC DNA]</scope>
    <source>
        <strain evidence="10 11">TWA-58</strain>
    </source>
</reference>
<sequence>MASAPLDARRASTRVRTDPRSMNREALAARTITGYLWGSRSSLWRGLGLALLRSLAVAPCPWLFQRMIDVAVPARDSIAILELGGVFLLLLAVHYIFSVWGANEIAKAMAQMMVEMRSRIFFKLQFLSFGYLDQQKTGRLLSKYAFDTQKVEALLYNILNQFLPNILYGGSIFVILAVLNWRLALVLALILPAYGIAKYHFFARIKLSNNEARLAQEKLTGTASEYISALRLVRSFGEERQAEADLDRTSSAFARSRVHQSYVNAVFGTFWYVSTQVIALVVMAGGALLAIRGTISLGTLFAFVAGLPVVLGPIQAFVGLSEQYFVGRESYQSIKELVDSAYVESWHGRRRTDRLRGEIVFDRVSFAYPSAPDRRVLHDISLQLRPGEHIAFVGPSGSGKSTLANLLLGLYAPGEGRILIDGVPQAEWDMRWIRRQLAVVLQDSLLLSGSISDNLRFARADATEDELRAAARQANAEEFIARLPEGYATLVGERGATLSGGQRQRLAIARAILRNPPVLILDEATSALDYESERLIQEALDRLSAGRTVITIAHRLSTIRNASRIIVLNEGRIVEEGDFVSLIARGGSFARLVAAQNTGDGFLRP</sequence>
<dbReference type="InterPro" id="IPR011527">
    <property type="entry name" value="ABC1_TM_dom"/>
</dbReference>
<dbReference type="SUPFAM" id="SSF52540">
    <property type="entry name" value="P-loop containing nucleoside triphosphate hydrolases"/>
    <property type="match status" value="1"/>
</dbReference>
<comment type="caution">
    <text evidence="10">The sequence shown here is derived from an EMBL/GenBank/DDBJ whole genome shotgun (WGS) entry which is preliminary data.</text>
</comment>
<evidence type="ECO:0000256" key="6">
    <source>
        <dbReference type="ARBA" id="ARBA00023136"/>
    </source>
</evidence>
<dbReference type="PROSITE" id="PS50893">
    <property type="entry name" value="ABC_TRANSPORTER_2"/>
    <property type="match status" value="1"/>
</dbReference>
<dbReference type="Gene3D" id="1.20.1560.10">
    <property type="entry name" value="ABC transporter type 1, transmembrane domain"/>
    <property type="match status" value="1"/>
</dbReference>
<dbReference type="InterPro" id="IPR017871">
    <property type="entry name" value="ABC_transporter-like_CS"/>
</dbReference>
<organism evidence="10 11">
    <name type="scientific">Oleiharenicola lentus</name>
    <dbReference type="NCBI Taxonomy" id="2508720"/>
    <lineage>
        <taxon>Bacteria</taxon>
        <taxon>Pseudomonadati</taxon>
        <taxon>Verrucomicrobiota</taxon>
        <taxon>Opitutia</taxon>
        <taxon>Opitutales</taxon>
        <taxon>Opitutaceae</taxon>
        <taxon>Oleiharenicola</taxon>
    </lineage>
</organism>
<dbReference type="GO" id="GO:0015421">
    <property type="term" value="F:ABC-type oligopeptide transporter activity"/>
    <property type="evidence" value="ECO:0007669"/>
    <property type="project" value="TreeGrafter"/>
</dbReference>
<comment type="subcellular location">
    <subcellularLocation>
        <location evidence="1">Cell membrane</location>
        <topology evidence="1">Multi-pass membrane protein</topology>
    </subcellularLocation>
</comment>
<feature type="transmembrane region" description="Helical" evidence="7">
    <location>
        <begin position="166"/>
        <end position="197"/>
    </location>
</feature>
<feature type="transmembrane region" description="Helical" evidence="7">
    <location>
        <begin position="265"/>
        <end position="291"/>
    </location>
</feature>
<name>A0A4Q1CB70_9BACT</name>
<feature type="domain" description="ABC transporter" evidence="8">
    <location>
        <begin position="359"/>
        <end position="595"/>
    </location>
</feature>
<keyword evidence="5 7" id="KW-1133">Transmembrane helix</keyword>
<dbReference type="InterPro" id="IPR003593">
    <property type="entry name" value="AAA+_ATPase"/>
</dbReference>
<dbReference type="GO" id="GO:0005886">
    <property type="term" value="C:plasma membrane"/>
    <property type="evidence" value="ECO:0007669"/>
    <property type="project" value="UniProtKB-SubCell"/>
</dbReference>
<dbReference type="Pfam" id="PF00664">
    <property type="entry name" value="ABC_membrane"/>
    <property type="match status" value="1"/>
</dbReference>
<dbReference type="Pfam" id="PF00005">
    <property type="entry name" value="ABC_tran"/>
    <property type="match status" value="1"/>
</dbReference>
<feature type="transmembrane region" description="Helical" evidence="7">
    <location>
        <begin position="43"/>
        <end position="64"/>
    </location>
</feature>
<keyword evidence="2 7" id="KW-0812">Transmembrane</keyword>
<accession>A0A4Q1CB70</accession>
<evidence type="ECO:0000256" key="7">
    <source>
        <dbReference type="SAM" id="Phobius"/>
    </source>
</evidence>
<evidence type="ECO:0000259" key="8">
    <source>
        <dbReference type="PROSITE" id="PS50893"/>
    </source>
</evidence>
<keyword evidence="11" id="KW-1185">Reference proteome</keyword>
<dbReference type="InterPro" id="IPR003439">
    <property type="entry name" value="ABC_transporter-like_ATP-bd"/>
</dbReference>
<proteinExistence type="predicted"/>
<dbReference type="FunFam" id="3.40.50.300:FF:000218">
    <property type="entry name" value="Multidrug ABC transporter ATP-binding protein"/>
    <property type="match status" value="1"/>
</dbReference>
<dbReference type="Proteomes" id="UP000290218">
    <property type="component" value="Unassembled WGS sequence"/>
</dbReference>
<dbReference type="GO" id="GO:0005524">
    <property type="term" value="F:ATP binding"/>
    <property type="evidence" value="ECO:0007669"/>
    <property type="project" value="UniProtKB-KW"/>
</dbReference>
<dbReference type="SUPFAM" id="SSF90123">
    <property type="entry name" value="ABC transporter transmembrane region"/>
    <property type="match status" value="1"/>
</dbReference>
<dbReference type="InterPro" id="IPR039421">
    <property type="entry name" value="Type_1_exporter"/>
</dbReference>
<dbReference type="PANTHER" id="PTHR43394">
    <property type="entry name" value="ATP-DEPENDENT PERMEASE MDL1, MITOCHONDRIAL"/>
    <property type="match status" value="1"/>
</dbReference>
<evidence type="ECO:0000256" key="3">
    <source>
        <dbReference type="ARBA" id="ARBA00022741"/>
    </source>
</evidence>
<dbReference type="OrthoDB" id="9761126at2"/>
<dbReference type="GO" id="GO:0016887">
    <property type="term" value="F:ATP hydrolysis activity"/>
    <property type="evidence" value="ECO:0007669"/>
    <property type="project" value="InterPro"/>
</dbReference>
<dbReference type="PROSITE" id="PS50929">
    <property type="entry name" value="ABC_TM1F"/>
    <property type="match status" value="1"/>
</dbReference>
<dbReference type="SMART" id="SM00382">
    <property type="entry name" value="AAA"/>
    <property type="match status" value="1"/>
</dbReference>
<evidence type="ECO:0000313" key="11">
    <source>
        <dbReference type="Proteomes" id="UP000290218"/>
    </source>
</evidence>
<evidence type="ECO:0000256" key="5">
    <source>
        <dbReference type="ARBA" id="ARBA00022989"/>
    </source>
</evidence>
<keyword evidence="4 10" id="KW-0067">ATP-binding</keyword>
<dbReference type="CDD" id="cd07346">
    <property type="entry name" value="ABC_6TM_exporters"/>
    <property type="match status" value="1"/>
</dbReference>
<evidence type="ECO:0000259" key="9">
    <source>
        <dbReference type="PROSITE" id="PS50929"/>
    </source>
</evidence>
<keyword evidence="3" id="KW-0547">Nucleotide-binding</keyword>
<dbReference type="PANTHER" id="PTHR43394:SF1">
    <property type="entry name" value="ATP-BINDING CASSETTE SUB-FAMILY B MEMBER 10, MITOCHONDRIAL"/>
    <property type="match status" value="1"/>
</dbReference>
<evidence type="ECO:0000256" key="2">
    <source>
        <dbReference type="ARBA" id="ARBA00022692"/>
    </source>
</evidence>
<gene>
    <name evidence="10" type="ORF">ESB00_10195</name>
</gene>
<feature type="transmembrane region" description="Helical" evidence="7">
    <location>
        <begin position="76"/>
        <end position="97"/>
    </location>
</feature>
<dbReference type="AlphaFoldDB" id="A0A4Q1CB70"/>
<evidence type="ECO:0000256" key="4">
    <source>
        <dbReference type="ARBA" id="ARBA00022840"/>
    </source>
</evidence>
<dbReference type="InterPro" id="IPR036640">
    <property type="entry name" value="ABC1_TM_sf"/>
</dbReference>